<evidence type="ECO:0000256" key="1">
    <source>
        <dbReference type="SAM" id="MobiDB-lite"/>
    </source>
</evidence>
<dbReference type="Proteomes" id="UP001151760">
    <property type="component" value="Unassembled WGS sequence"/>
</dbReference>
<proteinExistence type="predicted"/>
<name>A0ABQ4XCG0_9ASTR</name>
<reference evidence="2" key="2">
    <citation type="submission" date="2022-01" db="EMBL/GenBank/DDBJ databases">
        <authorList>
            <person name="Yamashiro T."/>
            <person name="Shiraishi A."/>
            <person name="Satake H."/>
            <person name="Nakayama K."/>
        </authorList>
    </citation>
    <scope>NUCLEOTIDE SEQUENCE</scope>
</reference>
<comment type="caution">
    <text evidence="2">The sequence shown here is derived from an EMBL/GenBank/DDBJ whole genome shotgun (WGS) entry which is preliminary data.</text>
</comment>
<reference evidence="2" key="1">
    <citation type="journal article" date="2022" name="Int. J. Mol. Sci.">
        <title>Draft Genome of Tanacetum Coccineum: Genomic Comparison of Closely Related Tanacetum-Family Plants.</title>
        <authorList>
            <person name="Yamashiro T."/>
            <person name="Shiraishi A."/>
            <person name="Nakayama K."/>
            <person name="Satake H."/>
        </authorList>
    </citation>
    <scope>NUCLEOTIDE SEQUENCE</scope>
</reference>
<feature type="compositionally biased region" description="Low complexity" evidence="1">
    <location>
        <begin position="114"/>
        <end position="126"/>
    </location>
</feature>
<evidence type="ECO:0000313" key="2">
    <source>
        <dbReference type="EMBL" id="GJS62959.1"/>
    </source>
</evidence>
<accession>A0ABQ4XCG0</accession>
<dbReference type="EMBL" id="BQNB010009397">
    <property type="protein sequence ID" value="GJS62959.1"/>
    <property type="molecule type" value="Genomic_DNA"/>
</dbReference>
<sequence>MKVWVRRMYPNRGGKFMILRLMKTSPRRMYDEDMFDTGVFNDEEVFAGHDMAKKEVSTADPVTTAGEVVTTANVEVSTASPTAATITTVELTLAQTLAELKSARPKTKGVVMQEPSETTTTTITIPSKDKGKGIMVEEPLKMKKKDQVLFVEQEAIRLQAQFDKEERIAREKEEDNAALIA</sequence>
<keyword evidence="3" id="KW-1185">Reference proteome</keyword>
<organism evidence="2 3">
    <name type="scientific">Tanacetum coccineum</name>
    <dbReference type="NCBI Taxonomy" id="301880"/>
    <lineage>
        <taxon>Eukaryota</taxon>
        <taxon>Viridiplantae</taxon>
        <taxon>Streptophyta</taxon>
        <taxon>Embryophyta</taxon>
        <taxon>Tracheophyta</taxon>
        <taxon>Spermatophyta</taxon>
        <taxon>Magnoliopsida</taxon>
        <taxon>eudicotyledons</taxon>
        <taxon>Gunneridae</taxon>
        <taxon>Pentapetalae</taxon>
        <taxon>asterids</taxon>
        <taxon>campanulids</taxon>
        <taxon>Asterales</taxon>
        <taxon>Asteraceae</taxon>
        <taxon>Asteroideae</taxon>
        <taxon>Anthemideae</taxon>
        <taxon>Anthemidinae</taxon>
        <taxon>Tanacetum</taxon>
    </lineage>
</organism>
<feature type="region of interest" description="Disordered" evidence="1">
    <location>
        <begin position="106"/>
        <end position="126"/>
    </location>
</feature>
<protein>
    <submittedName>
        <fullName evidence="2">Uncharacterized protein</fullName>
    </submittedName>
</protein>
<gene>
    <name evidence="2" type="ORF">Tco_0677523</name>
</gene>
<evidence type="ECO:0000313" key="3">
    <source>
        <dbReference type="Proteomes" id="UP001151760"/>
    </source>
</evidence>